<evidence type="ECO:0000256" key="4">
    <source>
        <dbReference type="ARBA" id="ARBA00022792"/>
    </source>
</evidence>
<accession>A0A078JH62</accession>
<evidence type="ECO:0000313" key="12">
    <source>
        <dbReference type="Proteomes" id="UP000028999"/>
    </source>
</evidence>
<dbReference type="GO" id="GO:0005744">
    <property type="term" value="C:TIM23 mitochondrial import inner membrane translocase complex"/>
    <property type="evidence" value="ECO:0000318"/>
    <property type="project" value="GO_Central"/>
</dbReference>
<keyword evidence="6" id="KW-0811">Translocation</keyword>
<organism evidence="11 12">
    <name type="scientific">Brassica napus</name>
    <name type="common">Rape</name>
    <dbReference type="NCBI Taxonomy" id="3708"/>
    <lineage>
        <taxon>Eukaryota</taxon>
        <taxon>Viridiplantae</taxon>
        <taxon>Streptophyta</taxon>
        <taxon>Embryophyta</taxon>
        <taxon>Tracheophyta</taxon>
        <taxon>Spermatophyta</taxon>
        <taxon>Magnoliopsida</taxon>
        <taxon>eudicotyledons</taxon>
        <taxon>Gunneridae</taxon>
        <taxon>Pentapetalae</taxon>
        <taxon>rosids</taxon>
        <taxon>malvids</taxon>
        <taxon>Brassicales</taxon>
        <taxon>Brassicaceae</taxon>
        <taxon>Brassiceae</taxon>
        <taxon>Brassica</taxon>
    </lineage>
</organism>
<keyword evidence="9" id="KW-0175">Coiled coil</keyword>
<proteinExistence type="inferred from homology"/>
<evidence type="ECO:0000256" key="6">
    <source>
        <dbReference type="ARBA" id="ARBA00023010"/>
    </source>
</evidence>
<keyword evidence="5" id="KW-0653">Protein transport</keyword>
<evidence type="ECO:0000256" key="7">
    <source>
        <dbReference type="ARBA" id="ARBA00023128"/>
    </source>
</evidence>
<feature type="compositionally biased region" description="Polar residues" evidence="10">
    <location>
        <begin position="385"/>
        <end position="394"/>
    </location>
</feature>
<feature type="region of interest" description="Disordered" evidence="10">
    <location>
        <begin position="372"/>
        <end position="402"/>
    </location>
</feature>
<dbReference type="Proteomes" id="UP000028999">
    <property type="component" value="Unassembled WGS sequence"/>
</dbReference>
<dbReference type="FunFam" id="1.10.287.110:FF:000006">
    <property type="entry name" value="Import inner membrane translocase subunit TIM16"/>
    <property type="match status" value="1"/>
</dbReference>
<dbReference type="GO" id="GO:0030150">
    <property type="term" value="P:protein import into mitochondrial matrix"/>
    <property type="evidence" value="ECO:0000318"/>
    <property type="project" value="GO_Central"/>
</dbReference>
<dbReference type="AlphaFoldDB" id="A0A078JH62"/>
<evidence type="ECO:0000256" key="5">
    <source>
        <dbReference type="ARBA" id="ARBA00022927"/>
    </source>
</evidence>
<keyword evidence="3" id="KW-0813">Transport</keyword>
<evidence type="ECO:0000256" key="3">
    <source>
        <dbReference type="ARBA" id="ARBA00022448"/>
    </source>
</evidence>
<evidence type="ECO:0000256" key="2">
    <source>
        <dbReference type="ARBA" id="ARBA00008817"/>
    </source>
</evidence>
<dbReference type="PaxDb" id="3708-A0A078JH62"/>
<keyword evidence="4" id="KW-0999">Mitochondrion inner membrane</keyword>
<evidence type="ECO:0000256" key="1">
    <source>
        <dbReference type="ARBA" id="ARBA00004637"/>
    </source>
</evidence>
<evidence type="ECO:0000256" key="10">
    <source>
        <dbReference type="SAM" id="MobiDB-lite"/>
    </source>
</evidence>
<comment type="similarity">
    <text evidence="2">Belongs to the TIM16/PAM16 family.</text>
</comment>
<dbReference type="InterPro" id="IPR005341">
    <property type="entry name" value="Tim16"/>
</dbReference>
<evidence type="ECO:0000256" key="9">
    <source>
        <dbReference type="SAM" id="Coils"/>
    </source>
</evidence>
<gene>
    <name evidence="11" type="primary">BnaA06g39090D</name>
    <name evidence="11" type="ORF">GSBRNA2T00044069001</name>
</gene>
<sequence>MELPPRVLYPRRFHASPSKYTAAAAPDLRDKLATLVDRNEKVKKAYHQLQSQIASGLAEAGEVFESLAIPLMKLVGLKTSEMESEGRHSTFIFNTERHHMDDTSQNGARSDDLNNQIRRSKEENYAAKVDSARKEIVHNHKGQLRQLVHMLRQIETQVNSHRGDIVQMLDDGRNSFQEFIQKSLYYLSSVHSRNDDTFPATVKLLRILFNNINELLGSVDTGVTDLMQALSKNMCNPMSKYVGNLAAEVKGGPCVQLMKVVNEMERANADTRRELEDARERIRLAEERKMEALSRLKKAEDQVQLMTSSARFLLPSSQKKQEEHSVNGKRICTEGSRESEEKLLWNLLSKRRKHQEPESPMGPKELIRQAGTKHKPLVQSRRMTRSQTRLSSPTGRPDALIPLGVSPSVRTVTWRRRFYGSGAVIRACTQAYRQALANASKSGVAQEAMHSLKRGIRGLTEPEARQILGVTDKSSWGEVLKRYDNLFERNAKSGSFYLQSKVHRAKECLEAAYLKKP</sequence>
<keyword evidence="12" id="KW-1185">Reference proteome</keyword>
<reference evidence="11 12" key="1">
    <citation type="journal article" date="2014" name="Science">
        <title>Plant genetics. Early allopolyploid evolution in the post-Neolithic Brassica napus oilseed genome.</title>
        <authorList>
            <person name="Chalhoub B."/>
            <person name="Denoeud F."/>
            <person name="Liu S."/>
            <person name="Parkin I.A."/>
            <person name="Tang H."/>
            <person name="Wang X."/>
            <person name="Chiquet J."/>
            <person name="Belcram H."/>
            <person name="Tong C."/>
            <person name="Samans B."/>
            <person name="Correa M."/>
            <person name="Da Silva C."/>
            <person name="Just J."/>
            <person name="Falentin C."/>
            <person name="Koh C.S."/>
            <person name="Le Clainche I."/>
            <person name="Bernard M."/>
            <person name="Bento P."/>
            <person name="Noel B."/>
            <person name="Labadie K."/>
            <person name="Alberti A."/>
            <person name="Charles M."/>
            <person name="Arnaud D."/>
            <person name="Guo H."/>
            <person name="Daviaud C."/>
            <person name="Alamery S."/>
            <person name="Jabbari K."/>
            <person name="Zhao M."/>
            <person name="Edger P.P."/>
            <person name="Chelaifa H."/>
            <person name="Tack D."/>
            <person name="Lassalle G."/>
            <person name="Mestiri I."/>
            <person name="Schnel N."/>
            <person name="Le Paslier M.C."/>
            <person name="Fan G."/>
            <person name="Renault V."/>
            <person name="Bayer P.E."/>
            <person name="Golicz A.A."/>
            <person name="Manoli S."/>
            <person name="Lee T.H."/>
            <person name="Thi V.H."/>
            <person name="Chalabi S."/>
            <person name="Hu Q."/>
            <person name="Fan C."/>
            <person name="Tollenaere R."/>
            <person name="Lu Y."/>
            <person name="Battail C."/>
            <person name="Shen J."/>
            <person name="Sidebottom C.H."/>
            <person name="Wang X."/>
            <person name="Canaguier A."/>
            <person name="Chauveau A."/>
            <person name="Berard A."/>
            <person name="Deniot G."/>
            <person name="Guan M."/>
            <person name="Liu Z."/>
            <person name="Sun F."/>
            <person name="Lim Y.P."/>
            <person name="Lyons E."/>
            <person name="Town C.D."/>
            <person name="Bancroft I."/>
            <person name="Wang X."/>
            <person name="Meng J."/>
            <person name="Ma J."/>
            <person name="Pires J.C."/>
            <person name="King G.J."/>
            <person name="Brunel D."/>
            <person name="Delourme R."/>
            <person name="Renard M."/>
            <person name="Aury J.M."/>
            <person name="Adams K.L."/>
            <person name="Batley J."/>
            <person name="Snowdon R.J."/>
            <person name="Tost J."/>
            <person name="Edwards D."/>
            <person name="Zhou Y."/>
            <person name="Hua W."/>
            <person name="Sharpe A.G."/>
            <person name="Paterson A.H."/>
            <person name="Guan C."/>
            <person name="Wincker P."/>
        </authorList>
    </citation>
    <scope>NUCLEOTIDE SEQUENCE [LARGE SCALE GENOMIC DNA]</scope>
    <source>
        <strain evidence="12">cv. Darmor-bzh</strain>
    </source>
</reference>
<feature type="coiled-coil region" evidence="9">
    <location>
        <begin position="254"/>
        <end position="302"/>
    </location>
</feature>
<protein>
    <submittedName>
        <fullName evidence="11">BnaA06g39090D protein</fullName>
    </submittedName>
</protein>
<name>A0A078JH62_BRANA</name>
<dbReference type="PANTHER" id="PTHR12388">
    <property type="entry name" value="MITOCHONDRIA ASSOCIATED GRANULOCYTE MACROPHAGE CSF SIGNALING MOLECULE"/>
    <property type="match status" value="1"/>
</dbReference>
<evidence type="ECO:0000256" key="8">
    <source>
        <dbReference type="ARBA" id="ARBA00023136"/>
    </source>
</evidence>
<dbReference type="OMA" id="VNSHRED"/>
<dbReference type="Gramene" id="CDY65041">
    <property type="protein sequence ID" value="CDY65041"/>
    <property type="gene ID" value="GSBRNA2T00044069001"/>
</dbReference>
<dbReference type="InterPro" id="IPR036869">
    <property type="entry name" value="J_dom_sf"/>
</dbReference>
<dbReference type="GO" id="GO:0031348">
    <property type="term" value="P:negative regulation of defense response"/>
    <property type="evidence" value="ECO:0007669"/>
    <property type="project" value="UniProtKB-ARBA"/>
</dbReference>
<dbReference type="STRING" id="3708.A0A078JH62"/>
<evidence type="ECO:0000313" key="11">
    <source>
        <dbReference type="EMBL" id="CDY65041.1"/>
    </source>
</evidence>
<dbReference type="PANTHER" id="PTHR12388:SF6">
    <property type="entry name" value="MITOCHONDRIAL IMPORT INNER MEMBRANE TRANSLOCASE SUBUNIT PAM16 LIKE 1"/>
    <property type="match status" value="1"/>
</dbReference>
<dbReference type="Pfam" id="PF03656">
    <property type="entry name" value="Pam16"/>
    <property type="match status" value="1"/>
</dbReference>
<keyword evidence="8" id="KW-0472">Membrane</keyword>
<keyword evidence="7" id="KW-0496">Mitochondrion</keyword>
<dbReference type="EMBL" id="LK034636">
    <property type="protein sequence ID" value="CDY65041.1"/>
    <property type="molecule type" value="Genomic_DNA"/>
</dbReference>
<dbReference type="Gene3D" id="1.10.287.110">
    <property type="entry name" value="DnaJ domain"/>
    <property type="match status" value="1"/>
</dbReference>
<comment type="subcellular location">
    <subcellularLocation>
        <location evidence="1">Mitochondrion inner membrane</location>
        <topology evidence="1">Peripheral membrane protein</topology>
    </subcellularLocation>
</comment>